<dbReference type="GO" id="GO:0005886">
    <property type="term" value="C:plasma membrane"/>
    <property type="evidence" value="ECO:0007669"/>
    <property type="project" value="TreeGrafter"/>
</dbReference>
<keyword evidence="7" id="KW-0915">Sodium</keyword>
<evidence type="ECO:0000256" key="8">
    <source>
        <dbReference type="ARBA" id="ARBA00023065"/>
    </source>
</evidence>
<accession>A0A914ULD7</accession>
<dbReference type="GO" id="GO:0015280">
    <property type="term" value="F:ligand-gated sodium channel activity"/>
    <property type="evidence" value="ECO:0007669"/>
    <property type="project" value="TreeGrafter"/>
</dbReference>
<keyword evidence="15" id="KW-1185">Reference proteome</keyword>
<keyword evidence="4 13" id="KW-0894">Sodium channel</keyword>
<evidence type="ECO:0000256" key="9">
    <source>
        <dbReference type="ARBA" id="ARBA00023136"/>
    </source>
</evidence>
<dbReference type="PRINTS" id="PR01078">
    <property type="entry name" value="AMINACHANNEL"/>
</dbReference>
<evidence type="ECO:0000256" key="2">
    <source>
        <dbReference type="ARBA" id="ARBA00007193"/>
    </source>
</evidence>
<evidence type="ECO:0000256" key="3">
    <source>
        <dbReference type="ARBA" id="ARBA00022448"/>
    </source>
</evidence>
<name>A0A914ULD7_9BILA</name>
<evidence type="ECO:0000256" key="1">
    <source>
        <dbReference type="ARBA" id="ARBA00004141"/>
    </source>
</evidence>
<feature type="transmembrane region" description="Helical" evidence="14">
    <location>
        <begin position="63"/>
        <end position="84"/>
    </location>
</feature>
<keyword evidence="11 13" id="KW-0739">Sodium transport</keyword>
<evidence type="ECO:0000256" key="5">
    <source>
        <dbReference type="ARBA" id="ARBA00022692"/>
    </source>
</evidence>
<evidence type="ECO:0000256" key="11">
    <source>
        <dbReference type="ARBA" id="ARBA00023201"/>
    </source>
</evidence>
<evidence type="ECO:0000256" key="6">
    <source>
        <dbReference type="ARBA" id="ARBA00022989"/>
    </source>
</evidence>
<keyword evidence="3 13" id="KW-0813">Transport</keyword>
<keyword evidence="9 14" id="KW-0472">Membrane</keyword>
<keyword evidence="10" id="KW-0325">Glycoprotein</keyword>
<comment type="similarity">
    <text evidence="2 13">Belongs to the amiloride-sensitive sodium channel (TC 1.A.6) family.</text>
</comment>
<proteinExistence type="inferred from homology"/>
<keyword evidence="12 13" id="KW-0407">Ion channel</keyword>
<keyword evidence="5 13" id="KW-0812">Transmembrane</keyword>
<evidence type="ECO:0000313" key="16">
    <source>
        <dbReference type="WBParaSite" id="PSAMB.scaffold10699size3894.g33543.t1"/>
    </source>
</evidence>
<evidence type="ECO:0000256" key="12">
    <source>
        <dbReference type="ARBA" id="ARBA00023303"/>
    </source>
</evidence>
<dbReference type="PANTHER" id="PTHR11690:SF248">
    <property type="entry name" value="PICKPOCKET 17, ISOFORM A"/>
    <property type="match status" value="1"/>
</dbReference>
<evidence type="ECO:0000256" key="13">
    <source>
        <dbReference type="RuleBase" id="RU000679"/>
    </source>
</evidence>
<protein>
    <submittedName>
        <fullName evidence="16">Uncharacterized protein</fullName>
    </submittedName>
</protein>
<evidence type="ECO:0000256" key="4">
    <source>
        <dbReference type="ARBA" id="ARBA00022461"/>
    </source>
</evidence>
<dbReference type="Proteomes" id="UP000887566">
    <property type="component" value="Unplaced"/>
</dbReference>
<evidence type="ECO:0000256" key="10">
    <source>
        <dbReference type="ARBA" id="ARBA00023180"/>
    </source>
</evidence>
<organism evidence="15 16">
    <name type="scientific">Plectus sambesii</name>
    <dbReference type="NCBI Taxonomy" id="2011161"/>
    <lineage>
        <taxon>Eukaryota</taxon>
        <taxon>Metazoa</taxon>
        <taxon>Ecdysozoa</taxon>
        <taxon>Nematoda</taxon>
        <taxon>Chromadorea</taxon>
        <taxon>Plectida</taxon>
        <taxon>Plectina</taxon>
        <taxon>Plectoidea</taxon>
        <taxon>Plectidae</taxon>
        <taxon>Plectus</taxon>
    </lineage>
</organism>
<dbReference type="PANTHER" id="PTHR11690">
    <property type="entry name" value="AMILORIDE-SENSITIVE SODIUM CHANNEL-RELATED"/>
    <property type="match status" value="1"/>
</dbReference>
<sequence length="191" mass="21606">MAHSLARSSFSLLSPEVIGATANRFQTKVFNGEFGSTLFRFGSLTTAHGIPRACTAEQRRGRIFWFLITVFCTMSFAYQFTFLYSKYTKKEKIVSVELVFDTAPYPAITICNLNPFKKNLAQTVPEISNTYDAKSMRRNVVMKRDDATFQLPWPFLGKSVRKIVEQIGVIVSTDGLSLREVINEDPALRVL</sequence>
<keyword evidence="8 13" id="KW-0406">Ion transport</keyword>
<dbReference type="Pfam" id="PF00858">
    <property type="entry name" value="ASC"/>
    <property type="match status" value="1"/>
</dbReference>
<dbReference type="AlphaFoldDB" id="A0A914ULD7"/>
<dbReference type="WBParaSite" id="PSAMB.scaffold10699size3894.g33543.t1">
    <property type="protein sequence ID" value="PSAMB.scaffold10699size3894.g33543.t1"/>
    <property type="gene ID" value="PSAMB.scaffold10699size3894.g33543"/>
</dbReference>
<evidence type="ECO:0000256" key="7">
    <source>
        <dbReference type="ARBA" id="ARBA00023053"/>
    </source>
</evidence>
<comment type="subcellular location">
    <subcellularLocation>
        <location evidence="1">Membrane</location>
        <topology evidence="1">Multi-pass membrane protein</topology>
    </subcellularLocation>
</comment>
<keyword evidence="6 14" id="KW-1133">Transmembrane helix</keyword>
<evidence type="ECO:0000256" key="14">
    <source>
        <dbReference type="SAM" id="Phobius"/>
    </source>
</evidence>
<evidence type="ECO:0000313" key="15">
    <source>
        <dbReference type="Proteomes" id="UP000887566"/>
    </source>
</evidence>
<reference evidence="16" key="1">
    <citation type="submission" date="2022-11" db="UniProtKB">
        <authorList>
            <consortium name="WormBaseParasite"/>
        </authorList>
    </citation>
    <scope>IDENTIFICATION</scope>
</reference>
<dbReference type="InterPro" id="IPR001873">
    <property type="entry name" value="ENaC"/>
</dbReference>